<dbReference type="Gene3D" id="3.40.50.360">
    <property type="match status" value="1"/>
</dbReference>
<evidence type="ECO:0000256" key="3">
    <source>
        <dbReference type="ARBA" id="ARBA00005267"/>
    </source>
</evidence>
<dbReference type="PROSITE" id="PS00201">
    <property type="entry name" value="FLAVODOXIN"/>
    <property type="match status" value="1"/>
</dbReference>
<name>A0ABN8GL09_9BACL</name>
<organism evidence="10 11">
    <name type="scientific">Paenibacillus plantiphilus</name>
    <dbReference type="NCBI Taxonomy" id="2905650"/>
    <lineage>
        <taxon>Bacteria</taxon>
        <taxon>Bacillati</taxon>
        <taxon>Bacillota</taxon>
        <taxon>Bacilli</taxon>
        <taxon>Bacillales</taxon>
        <taxon>Paenibacillaceae</taxon>
        <taxon>Paenibacillus</taxon>
    </lineage>
</organism>
<comment type="cofactor">
    <cofactor evidence="1 8">
        <name>FMN</name>
        <dbReference type="ChEBI" id="CHEBI:58210"/>
    </cofactor>
</comment>
<gene>
    <name evidence="10" type="ORF">PAECIP111893_02807</name>
</gene>
<dbReference type="EMBL" id="CAKMMF010000014">
    <property type="protein sequence ID" value="CAH1207921.1"/>
    <property type="molecule type" value="Genomic_DNA"/>
</dbReference>
<sequence length="153" mass="16696">MSEVIIVFASMTGNTETMADAIAEGVRSQGIEPVVKFVMDTNAAELTNYEGIILGAYTWGDGELPDEFLEFYEEMNSIDLKGRRSAVFGSADSSYALYGAAVDILQDKLKELGSENVLEGMKIELNPSSEEEEALRDFGRQFAAIVRGVHAVN</sequence>
<evidence type="ECO:0000313" key="10">
    <source>
        <dbReference type="EMBL" id="CAH1207921.1"/>
    </source>
</evidence>
<comment type="similarity">
    <text evidence="3 8">Belongs to the flavodoxin family.</text>
</comment>
<keyword evidence="7 8" id="KW-0249">Electron transport</keyword>
<comment type="caution">
    <text evidence="10">The sequence shown here is derived from an EMBL/GenBank/DDBJ whole genome shotgun (WGS) entry which is preliminary data.</text>
</comment>
<reference evidence="10" key="1">
    <citation type="submission" date="2022-01" db="EMBL/GenBank/DDBJ databases">
        <authorList>
            <person name="Criscuolo A."/>
        </authorList>
    </citation>
    <scope>NUCLEOTIDE SEQUENCE</scope>
    <source>
        <strain evidence="10">CIP111893</strain>
    </source>
</reference>
<dbReference type="PANTHER" id="PTHR42809">
    <property type="entry name" value="FLAVODOXIN 2"/>
    <property type="match status" value="1"/>
</dbReference>
<dbReference type="InterPro" id="IPR050619">
    <property type="entry name" value="Flavodoxin"/>
</dbReference>
<dbReference type="SUPFAM" id="SSF52218">
    <property type="entry name" value="Flavoproteins"/>
    <property type="match status" value="1"/>
</dbReference>
<dbReference type="Proteomes" id="UP000838686">
    <property type="component" value="Unassembled WGS sequence"/>
</dbReference>
<keyword evidence="5 8" id="KW-0285">Flavoprotein</keyword>
<dbReference type="PANTHER" id="PTHR42809:SF1">
    <property type="entry name" value="FLAVODOXIN 1"/>
    <property type="match status" value="1"/>
</dbReference>
<protein>
    <recommendedName>
        <fullName evidence="8">Flavodoxin</fullName>
    </recommendedName>
</protein>
<evidence type="ECO:0000256" key="6">
    <source>
        <dbReference type="ARBA" id="ARBA00022643"/>
    </source>
</evidence>
<accession>A0ABN8GL09</accession>
<keyword evidence="6 8" id="KW-0288">FMN</keyword>
<dbReference type="InterPro" id="IPR001094">
    <property type="entry name" value="Flavdoxin-like"/>
</dbReference>
<evidence type="ECO:0000256" key="2">
    <source>
        <dbReference type="ARBA" id="ARBA00003297"/>
    </source>
</evidence>
<evidence type="ECO:0000313" key="11">
    <source>
        <dbReference type="Proteomes" id="UP000838686"/>
    </source>
</evidence>
<evidence type="ECO:0000259" key="9">
    <source>
        <dbReference type="PROSITE" id="PS50902"/>
    </source>
</evidence>
<dbReference type="RefSeq" id="WP_236343112.1">
    <property type="nucleotide sequence ID" value="NZ_CAKMMF010000014.1"/>
</dbReference>
<evidence type="ECO:0000256" key="4">
    <source>
        <dbReference type="ARBA" id="ARBA00022448"/>
    </source>
</evidence>
<keyword evidence="11" id="KW-1185">Reference proteome</keyword>
<dbReference type="InterPro" id="IPR010087">
    <property type="entry name" value="Flav_short"/>
</dbReference>
<feature type="domain" description="Flavodoxin-like" evidence="9">
    <location>
        <begin position="4"/>
        <end position="143"/>
    </location>
</feature>
<dbReference type="InterPro" id="IPR029039">
    <property type="entry name" value="Flavoprotein-like_sf"/>
</dbReference>
<dbReference type="InterPro" id="IPR001226">
    <property type="entry name" value="Flavodoxin_CS"/>
</dbReference>
<dbReference type="PROSITE" id="PS50902">
    <property type="entry name" value="FLAVODOXIN_LIKE"/>
    <property type="match status" value="1"/>
</dbReference>
<dbReference type="PRINTS" id="PR00369">
    <property type="entry name" value="FLAVODOXIN"/>
</dbReference>
<dbReference type="NCBIfam" id="TIGR01753">
    <property type="entry name" value="flav_short"/>
    <property type="match status" value="1"/>
</dbReference>
<dbReference type="NCBIfam" id="NF005246">
    <property type="entry name" value="PRK06756.1"/>
    <property type="match status" value="1"/>
</dbReference>
<evidence type="ECO:0000256" key="1">
    <source>
        <dbReference type="ARBA" id="ARBA00001917"/>
    </source>
</evidence>
<dbReference type="InterPro" id="IPR008254">
    <property type="entry name" value="Flavodoxin/NO_synth"/>
</dbReference>
<dbReference type="Pfam" id="PF00258">
    <property type="entry name" value="Flavodoxin_1"/>
    <property type="match status" value="1"/>
</dbReference>
<evidence type="ECO:0000256" key="8">
    <source>
        <dbReference type="RuleBase" id="RU367037"/>
    </source>
</evidence>
<dbReference type="NCBIfam" id="NF005216">
    <property type="entry name" value="PRK06703.1"/>
    <property type="match status" value="1"/>
</dbReference>
<evidence type="ECO:0000256" key="7">
    <source>
        <dbReference type="ARBA" id="ARBA00022982"/>
    </source>
</evidence>
<evidence type="ECO:0000256" key="5">
    <source>
        <dbReference type="ARBA" id="ARBA00022630"/>
    </source>
</evidence>
<comment type="function">
    <text evidence="2 8">Low-potential electron donor to a number of redox enzymes.</text>
</comment>
<proteinExistence type="inferred from homology"/>
<keyword evidence="4 8" id="KW-0813">Transport</keyword>